<dbReference type="EMBL" id="MQWD01000001">
    <property type="protein sequence ID" value="PAP74976.1"/>
    <property type="molecule type" value="Genomic_DNA"/>
</dbReference>
<dbReference type="NCBIfam" id="TIGR01392">
    <property type="entry name" value="homoserO_Ac_trn"/>
    <property type="match status" value="1"/>
</dbReference>
<comment type="function">
    <text evidence="2">Transfers an acetyl group from acetyl-CoA to L-homoserine, forming acetyl-L-homoserine.</text>
</comment>
<dbReference type="NCBIfam" id="NF001209">
    <property type="entry name" value="PRK00175.1"/>
    <property type="match status" value="1"/>
</dbReference>
<keyword evidence="2" id="KW-0028">Amino-acid biosynthesis</keyword>
<dbReference type="EC" id="2.3.1.31" evidence="2"/>
<dbReference type="SUPFAM" id="SSF53474">
    <property type="entry name" value="alpha/beta-Hydrolases"/>
    <property type="match status" value="1"/>
</dbReference>
<dbReference type="Pfam" id="PF00561">
    <property type="entry name" value="Abhydrolase_1"/>
    <property type="match status" value="1"/>
</dbReference>
<dbReference type="InterPro" id="IPR008220">
    <property type="entry name" value="HAT_MetX-like"/>
</dbReference>
<keyword evidence="2" id="KW-0963">Cytoplasm</keyword>
<feature type="binding site" evidence="2">
    <location>
        <position position="338"/>
    </location>
    <ligand>
        <name>substrate</name>
    </ligand>
</feature>
<protein>
    <recommendedName>
        <fullName evidence="2">Homoserine O-acetyltransferase</fullName>
        <shortName evidence="2">HAT</shortName>
        <ecNumber evidence="2">2.3.1.31</ecNumber>
    </recommendedName>
    <alternativeName>
        <fullName evidence="2">Homoserine transacetylase</fullName>
        <shortName evidence="2">HTA</shortName>
    </alternativeName>
</protein>
<comment type="catalytic activity">
    <reaction evidence="2">
        <text>L-homoserine + acetyl-CoA = O-acetyl-L-homoserine + CoA</text>
        <dbReference type="Rhea" id="RHEA:13701"/>
        <dbReference type="ChEBI" id="CHEBI:57287"/>
        <dbReference type="ChEBI" id="CHEBI:57288"/>
        <dbReference type="ChEBI" id="CHEBI:57476"/>
        <dbReference type="ChEBI" id="CHEBI:57716"/>
        <dbReference type="EC" id="2.3.1.31"/>
    </reaction>
</comment>
<dbReference type="PANTHER" id="PTHR32268:SF11">
    <property type="entry name" value="HOMOSERINE O-ACETYLTRANSFERASE"/>
    <property type="match status" value="1"/>
</dbReference>
<dbReference type="GO" id="GO:0004414">
    <property type="term" value="F:homoserine O-acetyltransferase activity"/>
    <property type="evidence" value="ECO:0007669"/>
    <property type="project" value="UniProtKB-UniRule"/>
</dbReference>
<dbReference type="HAMAP" id="MF_00296">
    <property type="entry name" value="MetX_acyltransf"/>
    <property type="match status" value="1"/>
</dbReference>
<dbReference type="PANTHER" id="PTHR32268">
    <property type="entry name" value="HOMOSERINE O-ACETYLTRANSFERASE"/>
    <property type="match status" value="1"/>
</dbReference>
<dbReference type="Proteomes" id="UP000216339">
    <property type="component" value="Unassembled WGS sequence"/>
</dbReference>
<feature type="active site" evidence="2 3">
    <location>
        <position position="337"/>
    </location>
</feature>
<evidence type="ECO:0000259" key="4">
    <source>
        <dbReference type="Pfam" id="PF00561"/>
    </source>
</evidence>
<dbReference type="PIRSF" id="PIRSF000443">
    <property type="entry name" value="Homoser_Ac_trans"/>
    <property type="match status" value="1"/>
</dbReference>
<keyword evidence="1 2" id="KW-0808">Transferase</keyword>
<keyword evidence="2" id="KW-0486">Methionine biosynthesis</keyword>
<comment type="similarity">
    <text evidence="2">Belongs to the AB hydrolase superfamily. MetX family.</text>
</comment>
<comment type="subunit">
    <text evidence="2">Homodimer.</text>
</comment>
<dbReference type="GO" id="GO:0005737">
    <property type="term" value="C:cytoplasm"/>
    <property type="evidence" value="ECO:0007669"/>
    <property type="project" value="UniProtKB-SubCell"/>
</dbReference>
<accession>A0A271IUR0</accession>
<comment type="subcellular location">
    <subcellularLocation>
        <location evidence="2">Cytoplasm</location>
    </subcellularLocation>
</comment>
<reference evidence="5 6" key="1">
    <citation type="submission" date="2016-11" db="EMBL/GenBank/DDBJ databases">
        <title>Study of marine rhodopsin-containing bacteria.</title>
        <authorList>
            <person name="Yoshizawa S."/>
            <person name="Kumagai Y."/>
            <person name="Kogure K."/>
        </authorList>
    </citation>
    <scope>NUCLEOTIDE SEQUENCE [LARGE SCALE GENOMIC DNA]</scope>
    <source>
        <strain evidence="5 6">SAORIC-28</strain>
    </source>
</reference>
<dbReference type="InterPro" id="IPR029058">
    <property type="entry name" value="AB_hydrolase_fold"/>
</dbReference>
<dbReference type="Gene3D" id="3.40.50.1820">
    <property type="entry name" value="alpha/beta hydrolase"/>
    <property type="match status" value="1"/>
</dbReference>
<sequence>MSAPPAAGELRSVRLGPFTTEAGVRLPDVTVAFRTWGALDAAASNAAVVCHALTGDSDAAAWWPGLVGSGRLVDPERQFVVCANALGSCYGTTGPGTLDADGRRFGSRFPSVTIRDQARLHARLLNHLGVREVALAVGASMGGMQALELALVDREAGPDRVRRLVLVGMGAQHGAWQIGISEAQRMAIRADPRWQGGDFPADSPPEAGLAAARAMAMTTYRSAELYAERFGRTPHEPRFEPTDPRFAVESYLRYQGAKLAGRFDAGAYVRLTEAMDTHDVGRGGQRVDAATALGRLRADALCVGISSDVLYPPAETRALADLVPAGRYAELDSPFGHDAFLVDFDALDALVRPFLADTGFLAA</sequence>
<dbReference type="GO" id="GO:0009092">
    <property type="term" value="P:homoserine metabolic process"/>
    <property type="evidence" value="ECO:0007669"/>
    <property type="project" value="TreeGrafter"/>
</dbReference>
<evidence type="ECO:0000256" key="2">
    <source>
        <dbReference type="HAMAP-Rule" id="MF_00296"/>
    </source>
</evidence>
<dbReference type="UniPathway" id="UPA00051">
    <property type="reaction ID" value="UER00074"/>
</dbReference>
<evidence type="ECO:0000256" key="3">
    <source>
        <dbReference type="PIRSR" id="PIRSR000443-1"/>
    </source>
</evidence>
<comment type="caution">
    <text evidence="2">Lacks conserved residue(s) required for the propagation of feature annotation.</text>
</comment>
<evidence type="ECO:0000313" key="5">
    <source>
        <dbReference type="EMBL" id="PAP74976.1"/>
    </source>
</evidence>
<comment type="caution">
    <text evidence="5">The sequence shown here is derived from an EMBL/GenBank/DDBJ whole genome shotgun (WGS) entry which is preliminary data.</text>
</comment>
<feature type="active site" description="Nucleophile" evidence="2 3">
    <location>
        <position position="140"/>
    </location>
</feature>
<keyword evidence="2" id="KW-0012">Acyltransferase</keyword>
<feature type="active site" evidence="2 3">
    <location>
        <position position="308"/>
    </location>
</feature>
<organism evidence="5 6">
    <name type="scientific">Rubrivirga marina</name>
    <dbReference type="NCBI Taxonomy" id="1196024"/>
    <lineage>
        <taxon>Bacteria</taxon>
        <taxon>Pseudomonadati</taxon>
        <taxon>Rhodothermota</taxon>
        <taxon>Rhodothermia</taxon>
        <taxon>Rhodothermales</taxon>
        <taxon>Rubricoccaceae</taxon>
        <taxon>Rubrivirga</taxon>
    </lineage>
</organism>
<feature type="domain" description="AB hydrolase-1" evidence="4">
    <location>
        <begin position="48"/>
        <end position="343"/>
    </location>
</feature>
<proteinExistence type="inferred from homology"/>
<feature type="binding site" evidence="2">
    <location>
        <position position="213"/>
    </location>
    <ligand>
        <name>substrate</name>
    </ligand>
</feature>
<name>A0A271IUR0_9BACT</name>
<dbReference type="AlphaFoldDB" id="A0A271IUR0"/>
<keyword evidence="6" id="KW-1185">Reference proteome</keyword>
<dbReference type="InterPro" id="IPR000073">
    <property type="entry name" value="AB_hydrolase_1"/>
</dbReference>
<comment type="pathway">
    <text evidence="2">Amino-acid biosynthesis; L-methionine biosynthesis via de novo pathway; O-acetyl-L-homoserine from L-homoserine: step 1/1.</text>
</comment>
<dbReference type="GO" id="GO:0009086">
    <property type="term" value="P:methionine biosynthetic process"/>
    <property type="evidence" value="ECO:0007669"/>
    <property type="project" value="UniProtKB-UniRule"/>
</dbReference>
<evidence type="ECO:0000313" key="6">
    <source>
        <dbReference type="Proteomes" id="UP000216339"/>
    </source>
</evidence>
<evidence type="ECO:0000256" key="1">
    <source>
        <dbReference type="ARBA" id="ARBA00022679"/>
    </source>
</evidence>
<gene>
    <name evidence="2" type="primary">metXA</name>
    <name evidence="5" type="ORF">BSZ37_00185</name>
</gene>